<feature type="compositionally biased region" description="Basic and acidic residues" evidence="2">
    <location>
        <begin position="1"/>
        <end position="18"/>
    </location>
</feature>
<name>A0AA88CN27_FICCA</name>
<reference evidence="4" key="1">
    <citation type="submission" date="2023-07" db="EMBL/GenBank/DDBJ databases">
        <title>draft genome sequence of fig (Ficus carica).</title>
        <authorList>
            <person name="Takahashi T."/>
            <person name="Nishimura K."/>
        </authorList>
    </citation>
    <scope>NUCLEOTIDE SEQUENCE</scope>
</reference>
<protein>
    <recommendedName>
        <fullName evidence="3">DUF1985 domain-containing protein</fullName>
    </recommendedName>
</protein>
<feature type="coiled-coil region" evidence="1">
    <location>
        <begin position="357"/>
        <end position="384"/>
    </location>
</feature>
<keyword evidence="5" id="KW-1185">Reference proteome</keyword>
<dbReference type="InterPro" id="IPR015410">
    <property type="entry name" value="DUF1985"/>
</dbReference>
<comment type="caution">
    <text evidence="4">The sequence shown here is derived from an EMBL/GenBank/DDBJ whole genome shotgun (WGS) entry which is preliminary data.</text>
</comment>
<keyword evidence="1" id="KW-0175">Coiled coil</keyword>
<accession>A0AA88CN27</accession>
<dbReference type="InterPro" id="IPR013083">
    <property type="entry name" value="Znf_RING/FYVE/PHD"/>
</dbReference>
<feature type="region of interest" description="Disordered" evidence="2">
    <location>
        <begin position="1"/>
        <end position="48"/>
    </location>
</feature>
<evidence type="ECO:0000313" key="4">
    <source>
        <dbReference type="EMBL" id="GMN22902.1"/>
    </source>
</evidence>
<dbReference type="PANTHER" id="PTHR48449">
    <property type="entry name" value="DUF1985 DOMAIN-CONTAINING PROTEIN"/>
    <property type="match status" value="1"/>
</dbReference>
<sequence length="626" mass="70923">MSKPTKMSEKNTTPERRSVRVTASAYKRPSAEESSKKPAPEIERMVSDERLKRKQGEIKVEDSKKLISAVEEKISEAEEVFHNIVMQLTDHSGMDDALWFEVGEDLGRFSINEFCLITGMKCVGSTHLPPVVESRLITRYFLTLRGVSRENLELQMSNANFDNDNDAVKLSLLYMIFCIPLSNANSVKIDLKFFALADNLDNFNDFPWGVLSWEATRAAICNTVENKMSSKRRRPLKKSDKVHYSIAGFPHALLVWAYETLPSIAAKFTTKYDQAIPRMLSWITADNVKSDDVMSAFIAVGENQPKCFVIMPTEEELKDPWVAQLYLKNPKVLPQLSPKTSVPRPSSDTNSEWREFQKEIRGQVDSMNKKLEDLKKEQKKFIKLLRRVLKLLSDNMNENGKGKAHTAYHVSSRQKTNVQTDESIALKTTSNDIGTGSQDDVFIDSDIGTVADMGVQAAMEFLTADKVIVSHEDVEEEKNKMIVCQHCGDKGFEEALTLCKKCGLYALHRYCLEVLPEDLSEDMIWSGFKKNEKVVTASEAKTKVQTDEREPSGYEPRCREKCDEIQMLRRKRRFVLEDEEDQCLKTSLVAVSNDKASNVVEQRVTTGSEVKMEGQMCEDGSFSNGS</sequence>
<dbReference type="Proteomes" id="UP001187192">
    <property type="component" value="Unassembled WGS sequence"/>
</dbReference>
<evidence type="ECO:0000256" key="1">
    <source>
        <dbReference type="SAM" id="Coils"/>
    </source>
</evidence>
<evidence type="ECO:0000256" key="2">
    <source>
        <dbReference type="SAM" id="MobiDB-lite"/>
    </source>
</evidence>
<dbReference type="Gene3D" id="3.30.40.10">
    <property type="entry name" value="Zinc/RING finger domain, C3HC4 (zinc finger)"/>
    <property type="match status" value="1"/>
</dbReference>
<feature type="domain" description="DUF1985" evidence="3">
    <location>
        <begin position="95"/>
        <end position="216"/>
    </location>
</feature>
<dbReference type="PANTHER" id="PTHR48449:SF1">
    <property type="entry name" value="DUF1985 DOMAIN-CONTAINING PROTEIN"/>
    <property type="match status" value="1"/>
</dbReference>
<organism evidence="4 5">
    <name type="scientific">Ficus carica</name>
    <name type="common">Common fig</name>
    <dbReference type="NCBI Taxonomy" id="3494"/>
    <lineage>
        <taxon>Eukaryota</taxon>
        <taxon>Viridiplantae</taxon>
        <taxon>Streptophyta</taxon>
        <taxon>Embryophyta</taxon>
        <taxon>Tracheophyta</taxon>
        <taxon>Spermatophyta</taxon>
        <taxon>Magnoliopsida</taxon>
        <taxon>eudicotyledons</taxon>
        <taxon>Gunneridae</taxon>
        <taxon>Pentapetalae</taxon>
        <taxon>rosids</taxon>
        <taxon>fabids</taxon>
        <taxon>Rosales</taxon>
        <taxon>Moraceae</taxon>
        <taxon>Ficeae</taxon>
        <taxon>Ficus</taxon>
    </lineage>
</organism>
<dbReference type="EMBL" id="BTGU01005423">
    <property type="protein sequence ID" value="GMN22902.1"/>
    <property type="molecule type" value="Genomic_DNA"/>
</dbReference>
<evidence type="ECO:0000313" key="5">
    <source>
        <dbReference type="Proteomes" id="UP001187192"/>
    </source>
</evidence>
<dbReference type="Pfam" id="PF09331">
    <property type="entry name" value="DUF1985"/>
    <property type="match status" value="1"/>
</dbReference>
<feature type="compositionally biased region" description="Basic and acidic residues" evidence="2">
    <location>
        <begin position="29"/>
        <end position="48"/>
    </location>
</feature>
<evidence type="ECO:0000259" key="3">
    <source>
        <dbReference type="Pfam" id="PF09331"/>
    </source>
</evidence>
<dbReference type="AlphaFoldDB" id="A0AA88CN27"/>
<proteinExistence type="predicted"/>
<gene>
    <name evidence="4" type="ORF">TIFTF001_047505</name>
</gene>